<accession>A0A1Z3UCL5</accession>
<dbReference type="RefSeq" id="WP_066629918.1">
    <property type="nucleotide sequence ID" value="NZ_CP022048.2"/>
</dbReference>
<keyword evidence="4" id="KW-1185">Reference proteome</keyword>
<dbReference type="GeneID" id="34013846"/>
<evidence type="ECO:0000313" key="2">
    <source>
        <dbReference type="EMBL" id="MDX2335125.1"/>
    </source>
</evidence>
<sequence>MRHLQLILIGLVGALLTAVPDVAVACRVGHDTIIFSERPTPIGLDGFVTVSGRFRNSGPEIDQFRLEQRALVSPSQELDFERSLIGVAYLSGASEATPIYAMVTSCTGNFDSRRLDVDVYLVGRWTVLRSGRKAFVAGGNWNGRWHF</sequence>
<organism evidence="1 3">
    <name type="scientific">Brevundimonas vesicularis</name>
    <name type="common">Pseudomonas vesicularis</name>
    <dbReference type="NCBI Taxonomy" id="41276"/>
    <lineage>
        <taxon>Bacteria</taxon>
        <taxon>Pseudomonadati</taxon>
        <taxon>Pseudomonadota</taxon>
        <taxon>Alphaproteobacteria</taxon>
        <taxon>Caulobacterales</taxon>
        <taxon>Caulobacteraceae</taxon>
        <taxon>Brevundimonas</taxon>
    </lineage>
</organism>
<name>A0A1Z3UCL5_BREVE</name>
<dbReference type="EMBL" id="JAMYEC010000005">
    <property type="protein sequence ID" value="MDX2335125.1"/>
    <property type="molecule type" value="Genomic_DNA"/>
</dbReference>
<reference evidence="2 4" key="4">
    <citation type="journal article" date="2023" name="FEMS Microbes">
        <title>Whole genomes of deep-sea sponge-associated bacteria exhibit high novel natural product potential.</title>
        <authorList>
            <person name="Hesketh-Best P.J."/>
            <person name="January G.G."/>
            <person name="Koch M.J."/>
            <person name="Warburton P.J."/>
            <person name="Howell K.L."/>
            <person name="Upton M."/>
        </authorList>
    </citation>
    <scope>NUCLEOTIDE SEQUENCE [LARGE SCALE GENOMIC DNA]</scope>
    <source>
        <strain evidence="2 4">PC206-O</strain>
    </source>
</reference>
<dbReference type="Proteomes" id="UP001272940">
    <property type="component" value="Unassembled WGS sequence"/>
</dbReference>
<dbReference type="AlphaFoldDB" id="A0A1Z3UCL5"/>
<reference evidence="1" key="2">
    <citation type="submission" date="2017-12" db="EMBL/GenBank/DDBJ databases">
        <title>FDA dAtabase for Regulatory Grade micrObial Sequences (FDA-ARGOS): Supporting development and validation of Infectious Disease Dx tests.</title>
        <authorList>
            <person name="Campos J."/>
            <person name="Goldberg B."/>
            <person name="Tallon L."/>
            <person name="Sadzewicz L."/>
            <person name="Sengamalay N."/>
            <person name="Ott S."/>
            <person name="Godinez A."/>
            <person name="Nagaraj S."/>
            <person name="Vavikolanu K."/>
            <person name="Vyas G."/>
            <person name="Nadendla S."/>
            <person name="Aluvathingal J."/>
            <person name="Geyer C."/>
            <person name="Nandy P."/>
            <person name="Hobson J."/>
            <person name="Sichtig H."/>
        </authorList>
    </citation>
    <scope>NUCLEOTIDE SEQUENCE</scope>
    <source>
        <strain evidence="1">FDAARGOS_289</strain>
    </source>
</reference>
<evidence type="ECO:0000313" key="1">
    <source>
        <dbReference type="EMBL" id="ASE41008.1"/>
    </source>
</evidence>
<evidence type="ECO:0000313" key="4">
    <source>
        <dbReference type="Proteomes" id="UP001272940"/>
    </source>
</evidence>
<gene>
    <name evidence="1" type="ORF">CEP68_16810</name>
    <name evidence="2" type="ORF">NJD11_09250</name>
</gene>
<evidence type="ECO:0000313" key="3">
    <source>
        <dbReference type="Proteomes" id="UP000197050"/>
    </source>
</evidence>
<proteinExistence type="predicted"/>
<dbReference type="EMBL" id="CP022048">
    <property type="protein sequence ID" value="ASE41008.1"/>
    <property type="molecule type" value="Genomic_DNA"/>
</dbReference>
<dbReference type="KEGG" id="bvc:CEP68_16810"/>
<dbReference type="Proteomes" id="UP000197050">
    <property type="component" value="Chromosome"/>
</dbReference>
<reference evidence="3" key="1">
    <citation type="submission" date="2017-06" db="EMBL/GenBank/DDBJ databases">
        <title>FDA dAtabase for Regulatory Grade micrObial Sequences (FDA-ARGOS): Supporting development and validation of Infectious Disease Dx tests.</title>
        <authorList>
            <person name="Minogue T."/>
            <person name="Wolcott M."/>
            <person name="Wasieloski L."/>
            <person name="Aguilar W."/>
            <person name="Moore D."/>
            <person name="Tallon L."/>
            <person name="Sadzewicz L."/>
            <person name="Sengamalay N."/>
            <person name="Ott S."/>
            <person name="Godinez A."/>
            <person name="Nagaraj S."/>
            <person name="Nadendla S."/>
            <person name="Geyer C."/>
            <person name="Sichtig H."/>
        </authorList>
    </citation>
    <scope>NUCLEOTIDE SEQUENCE [LARGE SCALE GENOMIC DNA]</scope>
    <source>
        <strain evidence="3">FDAARGOS_289</strain>
    </source>
</reference>
<reference evidence="2" key="3">
    <citation type="submission" date="2022-06" db="EMBL/GenBank/DDBJ databases">
        <authorList>
            <person name="Hesketh-Best P.J."/>
            <person name="Koch M.J."/>
        </authorList>
    </citation>
    <scope>NUCLEOTIDE SEQUENCE</scope>
    <source>
        <strain evidence="2">PC206-O</strain>
    </source>
</reference>
<protein>
    <submittedName>
        <fullName evidence="1">Uncharacterized protein</fullName>
    </submittedName>
</protein>